<sequence length="113" mass="12435">MQNSMSPPTQFIRHMPHQKSVITCNDTVTWLCEYSGVHHGASAPWYVCIQIIADWVSSKLREISKTIKLDQLPPYLIAFANNGPSTGIVPLLNPLSQPAQNTPCPVMSSISST</sequence>
<name>A0A7S1JBE4_9EUGL</name>
<reference evidence="1" key="1">
    <citation type="submission" date="2021-01" db="EMBL/GenBank/DDBJ databases">
        <authorList>
            <person name="Corre E."/>
            <person name="Pelletier E."/>
            <person name="Niang G."/>
            <person name="Scheremetjew M."/>
            <person name="Finn R."/>
            <person name="Kale V."/>
            <person name="Holt S."/>
            <person name="Cochrane G."/>
            <person name="Meng A."/>
            <person name="Brown T."/>
            <person name="Cohen L."/>
        </authorList>
    </citation>
    <scope>NUCLEOTIDE SEQUENCE</scope>
    <source>
        <strain evidence="1">NIES-381</strain>
    </source>
</reference>
<evidence type="ECO:0000313" key="1">
    <source>
        <dbReference type="EMBL" id="CAD9038000.1"/>
    </source>
</evidence>
<accession>A0A7S1JBE4</accession>
<gene>
    <name evidence="1" type="ORF">EGYM00392_LOCUS49160</name>
</gene>
<protein>
    <submittedName>
        <fullName evidence="1">Uncharacterized protein</fullName>
    </submittedName>
</protein>
<dbReference type="AlphaFoldDB" id="A0A7S1JBE4"/>
<proteinExistence type="predicted"/>
<dbReference type="EMBL" id="HBGA01132773">
    <property type="protein sequence ID" value="CAD9038000.1"/>
    <property type="molecule type" value="Transcribed_RNA"/>
</dbReference>
<organism evidence="1">
    <name type="scientific">Eutreptiella gymnastica</name>
    <dbReference type="NCBI Taxonomy" id="73025"/>
    <lineage>
        <taxon>Eukaryota</taxon>
        <taxon>Discoba</taxon>
        <taxon>Euglenozoa</taxon>
        <taxon>Euglenida</taxon>
        <taxon>Spirocuta</taxon>
        <taxon>Euglenophyceae</taxon>
        <taxon>Eutreptiales</taxon>
        <taxon>Eutreptiaceae</taxon>
        <taxon>Eutreptiella</taxon>
    </lineage>
</organism>